<dbReference type="RefSeq" id="WP_006947667.1">
    <property type="nucleotide sequence ID" value="NZ_BAJI01000044.1"/>
</dbReference>
<dbReference type="Proteomes" id="UP000004394">
    <property type="component" value="Unassembled WGS sequence"/>
</dbReference>
<accession>E0NPE9</accession>
<organism evidence="2 3">
    <name type="scientific">Hoylesella marshii DSM 16973 = JCM 13450</name>
    <dbReference type="NCBI Taxonomy" id="862515"/>
    <lineage>
        <taxon>Bacteria</taxon>
        <taxon>Pseudomonadati</taxon>
        <taxon>Bacteroidota</taxon>
        <taxon>Bacteroidia</taxon>
        <taxon>Bacteroidales</taxon>
        <taxon>Prevotellaceae</taxon>
        <taxon>Hoylesella</taxon>
    </lineage>
</organism>
<dbReference type="BioCyc" id="PMAR862515-HMP:GMOO-55-MONOMER"/>
<feature type="compositionally biased region" description="Acidic residues" evidence="1">
    <location>
        <begin position="49"/>
        <end position="59"/>
    </location>
</feature>
<feature type="region of interest" description="Disordered" evidence="1">
    <location>
        <begin position="37"/>
        <end position="70"/>
    </location>
</feature>
<dbReference type="AlphaFoldDB" id="E0NPE9"/>
<keyword evidence="3" id="KW-1185">Reference proteome</keyword>
<evidence type="ECO:0000256" key="1">
    <source>
        <dbReference type="SAM" id="MobiDB-lite"/>
    </source>
</evidence>
<dbReference type="EMBL" id="AEEI01000004">
    <property type="protein sequence ID" value="EFM02908.1"/>
    <property type="molecule type" value="Genomic_DNA"/>
</dbReference>
<name>E0NPE9_9BACT</name>
<protein>
    <submittedName>
        <fullName evidence="2">Uncharacterized protein</fullName>
    </submittedName>
</protein>
<sequence>METTKITKRPYIAPVSRVVRLAVSGDIAEQFPVNSWHSINEGDAKPGDFDEDEWEDDEQTTGTGYNLWTE</sequence>
<dbReference type="HOGENOM" id="CLU_203251_0_0_10"/>
<comment type="caution">
    <text evidence="2">The sequence shown here is derived from an EMBL/GenBank/DDBJ whole genome shotgun (WGS) entry which is preliminary data.</text>
</comment>
<proteinExistence type="predicted"/>
<feature type="compositionally biased region" description="Polar residues" evidence="1">
    <location>
        <begin position="60"/>
        <end position="70"/>
    </location>
</feature>
<evidence type="ECO:0000313" key="2">
    <source>
        <dbReference type="EMBL" id="EFM02908.1"/>
    </source>
</evidence>
<evidence type="ECO:0000313" key="3">
    <source>
        <dbReference type="Proteomes" id="UP000004394"/>
    </source>
</evidence>
<gene>
    <name evidence="2" type="ORF">HMPREF0658_0050</name>
</gene>
<reference evidence="2" key="1">
    <citation type="submission" date="2010-07" db="EMBL/GenBank/DDBJ databases">
        <authorList>
            <person name="Muzny D."/>
            <person name="Qin X."/>
            <person name="Deng J."/>
            <person name="Jiang H."/>
            <person name="Liu Y."/>
            <person name="Qu J."/>
            <person name="Song X.-Z."/>
            <person name="Zhang L."/>
            <person name="Thornton R."/>
            <person name="Coyle M."/>
            <person name="Francisco L."/>
            <person name="Jackson L."/>
            <person name="Javaid M."/>
            <person name="Korchina V."/>
            <person name="Kovar C."/>
            <person name="Mata R."/>
            <person name="Mathew T."/>
            <person name="Ngo R."/>
            <person name="Nguyen L."/>
            <person name="Nguyen N."/>
            <person name="Okwuonu G."/>
            <person name="Ongeri F."/>
            <person name="Pham C."/>
            <person name="Simmons D."/>
            <person name="Wilczek-Boney K."/>
            <person name="Hale W."/>
            <person name="Jakkamsetti A."/>
            <person name="Pham P."/>
            <person name="Ruth R."/>
            <person name="San Lucas F."/>
            <person name="Warren J."/>
            <person name="Zhang J."/>
            <person name="Zhao Z."/>
            <person name="Zhou C."/>
            <person name="Zhu D."/>
            <person name="Lee S."/>
            <person name="Bess C."/>
            <person name="Blankenburg K."/>
            <person name="Forbes L."/>
            <person name="Fu Q."/>
            <person name="Gubbala S."/>
            <person name="Hirani K."/>
            <person name="Jayaseelan J.C."/>
            <person name="Lara F."/>
            <person name="Munidasa M."/>
            <person name="Palculict T."/>
            <person name="Patil S."/>
            <person name="Pu L.-L."/>
            <person name="Saada N."/>
            <person name="Tang L."/>
            <person name="Weissenberger G."/>
            <person name="Zhu Y."/>
            <person name="Hemphill L."/>
            <person name="Shang Y."/>
            <person name="Youmans B."/>
            <person name="Ayvaz T."/>
            <person name="Ross M."/>
            <person name="Santibanez J."/>
            <person name="Aqrawi P."/>
            <person name="Gross S."/>
            <person name="Joshi V."/>
            <person name="Fowler G."/>
            <person name="Nazareth L."/>
            <person name="Reid J."/>
            <person name="Worley K."/>
            <person name="Petrosino J."/>
            <person name="Highlander S."/>
            <person name="Gibbs R."/>
        </authorList>
    </citation>
    <scope>NUCLEOTIDE SEQUENCE [LARGE SCALE GENOMIC DNA]</scope>
    <source>
        <strain evidence="2">DSM 16973</strain>
    </source>
</reference>